<feature type="transmembrane region" description="Helical" evidence="6">
    <location>
        <begin position="218"/>
        <end position="241"/>
    </location>
</feature>
<dbReference type="Proteomes" id="UP000698752">
    <property type="component" value="Unassembled WGS sequence"/>
</dbReference>
<dbReference type="InterPro" id="IPR011701">
    <property type="entry name" value="MFS"/>
</dbReference>
<dbReference type="Gene3D" id="1.20.1250.20">
    <property type="entry name" value="MFS general substrate transporter like domains"/>
    <property type="match status" value="1"/>
</dbReference>
<evidence type="ECO:0000256" key="6">
    <source>
        <dbReference type="SAM" id="Phobius"/>
    </source>
</evidence>
<feature type="transmembrane region" description="Helical" evidence="6">
    <location>
        <begin position="165"/>
        <end position="184"/>
    </location>
</feature>
<keyword evidence="4 6" id="KW-1133">Transmembrane helix</keyword>
<evidence type="ECO:0000313" key="8">
    <source>
        <dbReference type="EMBL" id="MBR0653400.1"/>
    </source>
</evidence>
<evidence type="ECO:0000313" key="9">
    <source>
        <dbReference type="Proteomes" id="UP000698752"/>
    </source>
</evidence>
<evidence type="ECO:0000256" key="2">
    <source>
        <dbReference type="ARBA" id="ARBA00022475"/>
    </source>
</evidence>
<feature type="transmembrane region" description="Helical" evidence="6">
    <location>
        <begin position="286"/>
        <end position="305"/>
    </location>
</feature>
<comment type="caution">
    <text evidence="8">The sequence shown here is derived from an EMBL/GenBank/DDBJ whole genome shotgun (WGS) entry which is preliminary data.</text>
</comment>
<evidence type="ECO:0000256" key="5">
    <source>
        <dbReference type="ARBA" id="ARBA00023136"/>
    </source>
</evidence>
<name>A0ABS5EQU0_9PROT</name>
<feature type="transmembrane region" description="Helical" evidence="6">
    <location>
        <begin position="101"/>
        <end position="119"/>
    </location>
</feature>
<feature type="transmembrane region" description="Helical" evidence="6">
    <location>
        <begin position="253"/>
        <end position="274"/>
    </location>
</feature>
<dbReference type="SUPFAM" id="SSF103473">
    <property type="entry name" value="MFS general substrate transporter"/>
    <property type="match status" value="1"/>
</dbReference>
<evidence type="ECO:0000259" key="7">
    <source>
        <dbReference type="PROSITE" id="PS50850"/>
    </source>
</evidence>
<feature type="transmembrane region" description="Helical" evidence="6">
    <location>
        <begin position="311"/>
        <end position="334"/>
    </location>
</feature>
<keyword evidence="5 6" id="KW-0472">Membrane</keyword>
<accession>A0ABS5EQU0</accession>
<dbReference type="InterPro" id="IPR050189">
    <property type="entry name" value="MFS_Efflux_Transporters"/>
</dbReference>
<dbReference type="PANTHER" id="PTHR43124:SF3">
    <property type="entry name" value="CHLORAMPHENICOL EFFLUX PUMP RV0191"/>
    <property type="match status" value="1"/>
</dbReference>
<dbReference type="Pfam" id="PF07690">
    <property type="entry name" value="MFS_1"/>
    <property type="match status" value="1"/>
</dbReference>
<organism evidence="8 9">
    <name type="scientific">Neoroseomonas terrae</name>
    <dbReference type="NCBI Taxonomy" id="424799"/>
    <lineage>
        <taxon>Bacteria</taxon>
        <taxon>Pseudomonadati</taxon>
        <taxon>Pseudomonadota</taxon>
        <taxon>Alphaproteobacteria</taxon>
        <taxon>Acetobacterales</taxon>
        <taxon>Acetobacteraceae</taxon>
        <taxon>Neoroseomonas</taxon>
    </lineage>
</organism>
<protein>
    <submittedName>
        <fullName evidence="8">MFS transporter</fullName>
    </submittedName>
</protein>
<dbReference type="RefSeq" id="WP_211872104.1">
    <property type="nucleotide sequence ID" value="NZ_JAAEDI010000050.1"/>
</dbReference>
<keyword evidence="3 6" id="KW-0812">Transmembrane</keyword>
<feature type="domain" description="Major facilitator superfamily (MFS) profile" evidence="7">
    <location>
        <begin position="10"/>
        <end position="408"/>
    </location>
</feature>
<gene>
    <name evidence="8" type="ORF">GXW78_27365</name>
</gene>
<evidence type="ECO:0000256" key="1">
    <source>
        <dbReference type="ARBA" id="ARBA00004651"/>
    </source>
</evidence>
<sequence>MTATPGFARITLPLAAINFLNQGNRALVATIGPLLAIEFGLSAAELGLLAACFFGAYAVAQLPIGVALDLHGPRKVQSTLALVSAAGFVICAAAPDVVVLAVGRMVCGFGLAAGLMAMLKANTQWYPRHRVAAVTGAGLFLAGLGGVSATVPVQWALPLLGWRGIFVMLAVLSLAAAAWIRVAVPDRPPGAMMPQRRSLTHEIAEFGRIFRDPSFLRFLPAVMVLSALNFTFQGLWAGPWLRDVGGLADAPRAAALLIFALGLVTGSLATGQAASFAQARGFSPMFVPYLGIGGTLAAQAVLVLATPSGFWGVSAVWFLFSFCGSVGVSGYAAMGQGFPPELQGRVATAINFAMLVLVFALQTGIGAILDLWPRQADGGWDRAGYAAALSLTFLLQMISALWIVVAPKGRFHDQQSRRDGP</sequence>
<dbReference type="PANTHER" id="PTHR43124">
    <property type="entry name" value="PURINE EFFLUX PUMP PBUE"/>
    <property type="match status" value="1"/>
</dbReference>
<dbReference type="EMBL" id="JAAEDI010000050">
    <property type="protein sequence ID" value="MBR0653400.1"/>
    <property type="molecule type" value="Genomic_DNA"/>
</dbReference>
<reference evidence="9" key="1">
    <citation type="journal article" date="2021" name="Syst. Appl. Microbiol.">
        <title>Roseomonas hellenica sp. nov., isolated from roots of wild-growing Alkanna tinctoria.</title>
        <authorList>
            <person name="Rat A."/>
            <person name="Naranjo H.D."/>
            <person name="Lebbe L."/>
            <person name="Cnockaert M."/>
            <person name="Krigas N."/>
            <person name="Grigoriadou K."/>
            <person name="Maloupa E."/>
            <person name="Willems A."/>
        </authorList>
    </citation>
    <scope>NUCLEOTIDE SEQUENCE [LARGE SCALE GENOMIC DNA]</scope>
    <source>
        <strain evidence="9">LMG 31159</strain>
    </source>
</reference>
<feature type="transmembrane region" description="Helical" evidence="6">
    <location>
        <begin position="384"/>
        <end position="405"/>
    </location>
</feature>
<keyword evidence="9" id="KW-1185">Reference proteome</keyword>
<comment type="subcellular location">
    <subcellularLocation>
        <location evidence="1">Cell membrane</location>
        <topology evidence="1">Multi-pass membrane protein</topology>
    </subcellularLocation>
</comment>
<keyword evidence="2" id="KW-1003">Cell membrane</keyword>
<evidence type="ECO:0000256" key="4">
    <source>
        <dbReference type="ARBA" id="ARBA00022989"/>
    </source>
</evidence>
<feature type="transmembrane region" description="Helical" evidence="6">
    <location>
        <begin position="131"/>
        <end position="153"/>
    </location>
</feature>
<proteinExistence type="predicted"/>
<dbReference type="InterPro" id="IPR036259">
    <property type="entry name" value="MFS_trans_sf"/>
</dbReference>
<dbReference type="InterPro" id="IPR020846">
    <property type="entry name" value="MFS_dom"/>
</dbReference>
<dbReference type="CDD" id="cd06174">
    <property type="entry name" value="MFS"/>
    <property type="match status" value="1"/>
</dbReference>
<feature type="transmembrane region" description="Helical" evidence="6">
    <location>
        <begin position="346"/>
        <end position="372"/>
    </location>
</feature>
<evidence type="ECO:0000256" key="3">
    <source>
        <dbReference type="ARBA" id="ARBA00022692"/>
    </source>
</evidence>
<feature type="transmembrane region" description="Helical" evidence="6">
    <location>
        <begin position="46"/>
        <end position="67"/>
    </location>
</feature>
<dbReference type="PROSITE" id="PS50850">
    <property type="entry name" value="MFS"/>
    <property type="match status" value="1"/>
</dbReference>